<dbReference type="GO" id="GO:0031145">
    <property type="term" value="P:anaphase-promoting complex-dependent catabolic process"/>
    <property type="evidence" value="ECO:0007669"/>
    <property type="project" value="TreeGrafter"/>
</dbReference>
<proteinExistence type="inferred from homology"/>
<dbReference type="EMBL" id="MEKH01000004">
    <property type="protein sequence ID" value="ODO09195.1"/>
    <property type="molecule type" value="Genomic_DNA"/>
</dbReference>
<keyword evidence="5" id="KW-0833">Ubl conjugation pathway</keyword>
<evidence type="ECO:0000256" key="1">
    <source>
        <dbReference type="ARBA" id="ARBA00007450"/>
    </source>
</evidence>
<comment type="similarity">
    <text evidence="1">Belongs to the APC5 family.</text>
</comment>
<evidence type="ECO:0000259" key="8">
    <source>
        <dbReference type="Pfam" id="PF12862"/>
    </source>
</evidence>
<dbReference type="PANTHER" id="PTHR12830">
    <property type="entry name" value="ANAPHASE-PROMOTING COMPLEX SUBUNIT 5"/>
    <property type="match status" value="1"/>
</dbReference>
<comment type="caution">
    <text evidence="9">The sequence shown here is derived from an EMBL/GenBank/DDBJ whole genome shotgun (WGS) entry which is preliminary data.</text>
</comment>
<dbReference type="InterPro" id="IPR026000">
    <property type="entry name" value="Apc5_dom"/>
</dbReference>
<name>A0A1E3K876_9TREE</name>
<keyword evidence="6" id="KW-0131">Cell cycle</keyword>
<keyword evidence="3" id="KW-0132">Cell division</keyword>
<evidence type="ECO:0000256" key="7">
    <source>
        <dbReference type="SAM" id="MobiDB-lite"/>
    </source>
</evidence>
<dbReference type="GO" id="GO:0005680">
    <property type="term" value="C:anaphase-promoting complex"/>
    <property type="evidence" value="ECO:0007669"/>
    <property type="project" value="InterPro"/>
</dbReference>
<evidence type="ECO:0000313" key="10">
    <source>
        <dbReference type="Proteomes" id="UP000095149"/>
    </source>
</evidence>
<dbReference type="AlphaFoldDB" id="A0A1E3K876"/>
<reference evidence="9 10" key="1">
    <citation type="submission" date="2016-06" db="EMBL/GenBank/DDBJ databases">
        <title>Evolution of pathogenesis and genome organization in the Tremellales.</title>
        <authorList>
            <person name="Cuomo C."/>
            <person name="Litvintseva A."/>
            <person name="Heitman J."/>
            <person name="Chen Y."/>
            <person name="Sun S."/>
            <person name="Springer D."/>
            <person name="Dromer F."/>
            <person name="Young S."/>
            <person name="Zeng Q."/>
            <person name="Chapman S."/>
            <person name="Gujja S."/>
            <person name="Saif S."/>
            <person name="Birren B."/>
        </authorList>
    </citation>
    <scope>NUCLEOTIDE SEQUENCE [LARGE SCALE GENOMIC DNA]</scope>
    <source>
        <strain evidence="9 10">CBS 6273</strain>
    </source>
</reference>
<evidence type="ECO:0000256" key="3">
    <source>
        <dbReference type="ARBA" id="ARBA00022618"/>
    </source>
</evidence>
<dbReference type="GO" id="GO:0070979">
    <property type="term" value="P:protein K11-linked ubiquitination"/>
    <property type="evidence" value="ECO:0007669"/>
    <property type="project" value="TreeGrafter"/>
</dbReference>
<dbReference type="PANTHER" id="PTHR12830:SF9">
    <property type="entry name" value="ANAPHASE-PROMOTING COMPLEX SUBUNIT 5"/>
    <property type="match status" value="1"/>
</dbReference>
<sequence>MSSPRKHPKAIEYQGRKLHEPALPLHLALAWVIIRVFPINLDYQYLSDVYSPGFTHQILQILAREVLEVGSQPATFVSLREETDKLLHDELPQVIKRNEKKRARGLELDLEYEKAEKGESWLGELAERFMDVSEGCTFIDSLEKELRERLNFSEDDDAKNPPPMDRHSPLGVFSRNLINIHRKLSFDETAHLARQIALWCGVDHSGPSRPVTMWSLDRRSGMEDSLDKRMKSMQDYRAASSSGDYSGALASLRSFYDYQSPHAGRGQHQHALLNIATFHYASNGLDSARSAIDEAIRVARTAGDKECLQHCMSLSRRLQTETNSVAFTSTETIKIHQTPIPLSRLPEAATPMDELWSIKAALDLGEPVHVAFRRVYAALGLENQKTLPPESTGTEDADRPYAKQWPTAQKLDFAAWHAAQSSLWGMMGSRALLELHEELAEGDVDGGTDGRLSVVFAQAQRATESGDYDDALAQLIDLSTLRGMSMSAYHCWARVLWALLERRAQFNNDPDTLSYIAALSPSSPLSQVGPGGPPRTSAHPSPISIEGPPDPNSDLSSPVALTQSHILSSLRHASSLLSAPSPALPHQILPSILSSLTLASSLSLWKMYRFAIVLLAETMLLMEGVPMAGKVVNEVECIWAQLVNDGDAEGVMRGAGVLGRAWIELSLKSRVDEEHDKAVEYLLLSQQHAQRLEHRAACLETSSLLAMLAALRSNGHFPKSKFQSHDNEQVQEELVQRYWEVKEGQGDGPSRGGIKRVADIGEIVKWVGVRIAEGWQWSG</sequence>
<dbReference type="GO" id="GO:0051301">
    <property type="term" value="P:cell division"/>
    <property type="evidence" value="ECO:0007669"/>
    <property type="project" value="UniProtKB-KW"/>
</dbReference>
<dbReference type="OrthoDB" id="2504561at2759"/>
<dbReference type="Proteomes" id="UP000095149">
    <property type="component" value="Unassembled WGS sequence"/>
</dbReference>
<evidence type="ECO:0000256" key="6">
    <source>
        <dbReference type="ARBA" id="ARBA00023306"/>
    </source>
</evidence>
<dbReference type="GO" id="GO:0045842">
    <property type="term" value="P:positive regulation of mitotic metaphase/anaphase transition"/>
    <property type="evidence" value="ECO:0007669"/>
    <property type="project" value="TreeGrafter"/>
</dbReference>
<feature type="region of interest" description="Disordered" evidence="7">
    <location>
        <begin position="524"/>
        <end position="558"/>
    </location>
</feature>
<gene>
    <name evidence="9" type="ORF">I350_02795</name>
</gene>
<evidence type="ECO:0000256" key="2">
    <source>
        <dbReference type="ARBA" id="ARBA00016066"/>
    </source>
</evidence>
<dbReference type="InterPro" id="IPR037679">
    <property type="entry name" value="Apc5"/>
</dbReference>
<protein>
    <recommendedName>
        <fullName evidence="2">Anaphase-promoting complex subunit 5</fullName>
    </recommendedName>
</protein>
<organism evidence="9 10">
    <name type="scientific">Cryptococcus amylolentus CBS 6273</name>
    <dbReference type="NCBI Taxonomy" id="1296118"/>
    <lineage>
        <taxon>Eukaryota</taxon>
        <taxon>Fungi</taxon>
        <taxon>Dikarya</taxon>
        <taxon>Basidiomycota</taxon>
        <taxon>Agaricomycotina</taxon>
        <taxon>Tremellomycetes</taxon>
        <taxon>Tremellales</taxon>
        <taxon>Cryptococcaceae</taxon>
        <taxon>Cryptococcus</taxon>
    </lineage>
</organism>
<evidence type="ECO:0000313" key="9">
    <source>
        <dbReference type="EMBL" id="ODO09195.1"/>
    </source>
</evidence>
<keyword evidence="4" id="KW-0498">Mitosis</keyword>
<accession>A0A1E3K876</accession>
<evidence type="ECO:0000256" key="4">
    <source>
        <dbReference type="ARBA" id="ARBA00022776"/>
    </source>
</evidence>
<evidence type="ECO:0000256" key="5">
    <source>
        <dbReference type="ARBA" id="ARBA00022786"/>
    </source>
</evidence>
<feature type="domain" description="Anaphase-promoting complex subunit 5" evidence="8">
    <location>
        <begin position="236"/>
        <end position="319"/>
    </location>
</feature>
<dbReference type="Pfam" id="PF12862">
    <property type="entry name" value="ANAPC5"/>
    <property type="match status" value="1"/>
</dbReference>